<keyword evidence="1" id="KW-0862">Zinc</keyword>
<feature type="compositionally biased region" description="Polar residues" evidence="2">
    <location>
        <begin position="438"/>
        <end position="448"/>
    </location>
</feature>
<proteinExistence type="predicted"/>
<evidence type="ECO:0000259" key="3">
    <source>
        <dbReference type="PROSITE" id="PS50158"/>
    </source>
</evidence>
<feature type="region of interest" description="Disordered" evidence="2">
    <location>
        <begin position="1"/>
        <end position="115"/>
    </location>
</feature>
<feature type="compositionally biased region" description="Low complexity" evidence="2">
    <location>
        <begin position="98"/>
        <end position="108"/>
    </location>
</feature>
<sequence length="568" mass="60257">MGTPTGMTTSEHSGSGGVGKRHGDGYDGYGDATTTSNDKPIGLATGEPREHGGGGTTPQAAATTTFSTPATVNDAAVTPLTSPLGHATPVRPRRDAATARPSDAASAAITPAEVETTSAPAAANWQQQIAALLAAIQPPEQHQYPTASLATRASHASPGAGPPNHEGDGDEPGDGGGGRPSQPAAPRAKMSQRPKNVKELGLQPFIPTAGGVRVETWIAKVDLAVEGSRIAGLGDWAGEELYYVVGNKLQEDAAKSWVQINKELVGADRTWSKLKESLMLRYGERPDQAQAEWRVMSRPLLRGESYADFAAGLRDAAGQNEVQERTFLDSFYRGLSITTHQLVKLPPTPSTLNEAVKKAMVIDDAGQNVTNGMKSIGQAWATAMTPAAVHMNGTTGSLRVVPGIGSMMTADGNSTDDATYEPEDEAFFTNPLGVYRSSPRTDSGTASSGPRRRKQERSTLLASVGEESDTSDSSESDDEKPPPKRPKRKAKAAVRQAKPLKGAEPSRRVEDVPEPHDKRPNEHVRCYACGDTGHFARECPDPVKKARNDAWLAERNARVRLAGNDERA</sequence>
<protein>
    <recommendedName>
        <fullName evidence="3">CCHC-type domain-containing protein</fullName>
    </recommendedName>
</protein>
<dbReference type="Proteomes" id="UP000429607">
    <property type="component" value="Unassembled WGS sequence"/>
</dbReference>
<dbReference type="Pfam" id="PF00098">
    <property type="entry name" value="zf-CCHC"/>
    <property type="match status" value="1"/>
</dbReference>
<comment type="caution">
    <text evidence="4">The sequence shown here is derived from an EMBL/GenBank/DDBJ whole genome shotgun (WGS) entry which is preliminary data.</text>
</comment>
<feature type="compositionally biased region" description="Basic residues" evidence="2">
    <location>
        <begin position="483"/>
        <end position="492"/>
    </location>
</feature>
<organism evidence="4 5">
    <name type="scientific">Phytophthora rubi</name>
    <dbReference type="NCBI Taxonomy" id="129364"/>
    <lineage>
        <taxon>Eukaryota</taxon>
        <taxon>Sar</taxon>
        <taxon>Stramenopiles</taxon>
        <taxon>Oomycota</taxon>
        <taxon>Peronosporomycetes</taxon>
        <taxon>Peronosporales</taxon>
        <taxon>Peronosporaceae</taxon>
        <taxon>Phytophthora</taxon>
    </lineage>
</organism>
<evidence type="ECO:0000313" key="4">
    <source>
        <dbReference type="EMBL" id="KAE8989628.1"/>
    </source>
</evidence>
<dbReference type="GO" id="GO:0008270">
    <property type="term" value="F:zinc ion binding"/>
    <property type="evidence" value="ECO:0007669"/>
    <property type="project" value="UniProtKB-KW"/>
</dbReference>
<feature type="region of interest" description="Disordered" evidence="2">
    <location>
        <begin position="142"/>
        <end position="201"/>
    </location>
</feature>
<dbReference type="Gene3D" id="4.10.60.10">
    <property type="entry name" value="Zinc finger, CCHC-type"/>
    <property type="match status" value="1"/>
</dbReference>
<reference evidence="4 5" key="1">
    <citation type="submission" date="2018-09" db="EMBL/GenBank/DDBJ databases">
        <title>Genomic investigation of the strawberry pathogen Phytophthora fragariae indicates pathogenicity is determined by transcriptional variation in three key races.</title>
        <authorList>
            <person name="Adams T.M."/>
            <person name="Armitage A.D."/>
            <person name="Sobczyk M.K."/>
            <person name="Bates H.J."/>
            <person name="Dunwell J.M."/>
            <person name="Nellist C.F."/>
            <person name="Harrison R.J."/>
        </authorList>
    </citation>
    <scope>NUCLEOTIDE SEQUENCE [LARGE SCALE GENOMIC DNA]</scope>
    <source>
        <strain evidence="4 5">SCRP249</strain>
    </source>
</reference>
<accession>A0A6A3J883</accession>
<feature type="compositionally biased region" description="Polar residues" evidence="2">
    <location>
        <begin position="1"/>
        <end position="13"/>
    </location>
</feature>
<dbReference type="InterPro" id="IPR036875">
    <property type="entry name" value="Znf_CCHC_sf"/>
</dbReference>
<dbReference type="InterPro" id="IPR001878">
    <property type="entry name" value="Znf_CCHC"/>
</dbReference>
<dbReference type="AlphaFoldDB" id="A0A6A3J883"/>
<keyword evidence="1" id="KW-0479">Metal-binding</keyword>
<dbReference type="SUPFAM" id="SSF57756">
    <property type="entry name" value="Retrovirus zinc finger-like domains"/>
    <property type="match status" value="1"/>
</dbReference>
<feature type="compositionally biased region" description="Low complexity" evidence="2">
    <location>
        <begin position="57"/>
        <end position="71"/>
    </location>
</feature>
<feature type="domain" description="CCHC-type" evidence="3">
    <location>
        <begin position="525"/>
        <end position="541"/>
    </location>
</feature>
<feature type="compositionally biased region" description="Acidic residues" evidence="2">
    <location>
        <begin position="466"/>
        <end position="478"/>
    </location>
</feature>
<name>A0A6A3J883_9STRA</name>
<dbReference type="PROSITE" id="PS50158">
    <property type="entry name" value="ZF_CCHC"/>
    <property type="match status" value="1"/>
</dbReference>
<keyword evidence="1" id="KW-0863">Zinc-finger</keyword>
<evidence type="ECO:0000313" key="5">
    <source>
        <dbReference type="Proteomes" id="UP000429607"/>
    </source>
</evidence>
<feature type="region of interest" description="Disordered" evidence="2">
    <location>
        <begin position="429"/>
        <end position="523"/>
    </location>
</feature>
<dbReference type="SMART" id="SM00343">
    <property type="entry name" value="ZnF_C2HC"/>
    <property type="match status" value="1"/>
</dbReference>
<dbReference type="GO" id="GO:0003676">
    <property type="term" value="F:nucleic acid binding"/>
    <property type="evidence" value="ECO:0007669"/>
    <property type="project" value="InterPro"/>
</dbReference>
<feature type="compositionally biased region" description="Basic and acidic residues" evidence="2">
    <location>
        <begin position="504"/>
        <end position="523"/>
    </location>
</feature>
<dbReference type="EMBL" id="QXFV01002311">
    <property type="protein sequence ID" value="KAE8989628.1"/>
    <property type="molecule type" value="Genomic_DNA"/>
</dbReference>
<evidence type="ECO:0000256" key="2">
    <source>
        <dbReference type="SAM" id="MobiDB-lite"/>
    </source>
</evidence>
<gene>
    <name evidence="4" type="ORF">PR001_g21727</name>
</gene>
<evidence type="ECO:0000256" key="1">
    <source>
        <dbReference type="PROSITE-ProRule" id="PRU00047"/>
    </source>
</evidence>